<dbReference type="EMBL" id="JABBWD010000136">
    <property type="protein sequence ID" value="KAG1764060.1"/>
    <property type="molecule type" value="Genomic_DNA"/>
</dbReference>
<reference evidence="2" key="1">
    <citation type="journal article" date="2020" name="New Phytol.">
        <title>Comparative genomics reveals dynamic genome evolution in host specialist ectomycorrhizal fungi.</title>
        <authorList>
            <person name="Lofgren L.A."/>
            <person name="Nguyen N.H."/>
            <person name="Vilgalys R."/>
            <person name="Ruytinx J."/>
            <person name="Liao H.L."/>
            <person name="Branco S."/>
            <person name="Kuo A."/>
            <person name="LaButti K."/>
            <person name="Lipzen A."/>
            <person name="Andreopoulos W."/>
            <person name="Pangilinan J."/>
            <person name="Riley R."/>
            <person name="Hundley H."/>
            <person name="Na H."/>
            <person name="Barry K."/>
            <person name="Grigoriev I.V."/>
            <person name="Stajich J.E."/>
            <person name="Kennedy P.G."/>
        </authorList>
    </citation>
    <scope>NUCLEOTIDE SEQUENCE</scope>
    <source>
        <strain evidence="2">DOB743</strain>
    </source>
</reference>
<sequence length="208" mass="22181">MSGRPSSSCLPIKNSQEMALEPNHQSHITQSSEPFFTVKWTHDHIKNIVQQINSNIFDGVIKAQSDDTPGTTVEDITDSLDCVMATLDNDNDSDGASLYAEPHVEIKTHHKSPAVLTVSLPSKPPAPQTFTALAIHNDPSAPSVSTWSLPTAMTSHAAASVEGIPKDLSADTGTSNTKVQKKAARGKRTKAPVNDTDVCHSSSNTTAK</sequence>
<evidence type="ECO:0000313" key="3">
    <source>
        <dbReference type="Proteomes" id="UP000714275"/>
    </source>
</evidence>
<name>A0A9P6ZFN1_9AGAM</name>
<feature type="region of interest" description="Disordered" evidence="1">
    <location>
        <begin position="164"/>
        <end position="208"/>
    </location>
</feature>
<proteinExistence type="predicted"/>
<keyword evidence="3" id="KW-1185">Reference proteome</keyword>
<organism evidence="2 3">
    <name type="scientific">Suillus placidus</name>
    <dbReference type="NCBI Taxonomy" id="48579"/>
    <lineage>
        <taxon>Eukaryota</taxon>
        <taxon>Fungi</taxon>
        <taxon>Dikarya</taxon>
        <taxon>Basidiomycota</taxon>
        <taxon>Agaricomycotina</taxon>
        <taxon>Agaricomycetes</taxon>
        <taxon>Agaricomycetidae</taxon>
        <taxon>Boletales</taxon>
        <taxon>Suillineae</taxon>
        <taxon>Suillaceae</taxon>
        <taxon>Suillus</taxon>
    </lineage>
</organism>
<evidence type="ECO:0000256" key="1">
    <source>
        <dbReference type="SAM" id="MobiDB-lite"/>
    </source>
</evidence>
<dbReference type="Proteomes" id="UP000714275">
    <property type="component" value="Unassembled WGS sequence"/>
</dbReference>
<gene>
    <name evidence="2" type="ORF">EV702DRAFT_1051498</name>
</gene>
<evidence type="ECO:0000313" key="2">
    <source>
        <dbReference type="EMBL" id="KAG1764060.1"/>
    </source>
</evidence>
<accession>A0A9P6ZFN1</accession>
<dbReference type="OrthoDB" id="10348901at2759"/>
<feature type="compositionally biased region" description="Polar residues" evidence="1">
    <location>
        <begin position="199"/>
        <end position="208"/>
    </location>
</feature>
<feature type="compositionally biased region" description="Basic residues" evidence="1">
    <location>
        <begin position="179"/>
        <end position="190"/>
    </location>
</feature>
<comment type="caution">
    <text evidence="2">The sequence shown here is derived from an EMBL/GenBank/DDBJ whole genome shotgun (WGS) entry which is preliminary data.</text>
</comment>
<dbReference type="AlphaFoldDB" id="A0A9P6ZFN1"/>
<protein>
    <submittedName>
        <fullName evidence="2">Uncharacterized protein</fullName>
    </submittedName>
</protein>